<dbReference type="AlphaFoldDB" id="A0AA40EW82"/>
<feature type="non-terminal residue" evidence="1">
    <location>
        <position position="1"/>
    </location>
</feature>
<keyword evidence="2" id="KW-1185">Reference proteome</keyword>
<name>A0AA40EW82_9PEZI</name>
<protein>
    <submittedName>
        <fullName evidence="1">Uncharacterized protein</fullName>
    </submittedName>
</protein>
<gene>
    <name evidence="1" type="ORF">B0T18DRAFT_447185</name>
</gene>
<accession>A0AA40EW82</accession>
<sequence length="105" mass="11324">MAGGRVAVVHVAVVEGAGGSGLEPGPGSGEAVSFESGAGMELHCPGEEARGLLLLRCQRHRSGGASGWWWWRGGWRRGKVAEDAKLSHRTTSLSLLHQYRWRYAN</sequence>
<organism evidence="1 2">
    <name type="scientific">Schizothecium vesticola</name>
    <dbReference type="NCBI Taxonomy" id="314040"/>
    <lineage>
        <taxon>Eukaryota</taxon>
        <taxon>Fungi</taxon>
        <taxon>Dikarya</taxon>
        <taxon>Ascomycota</taxon>
        <taxon>Pezizomycotina</taxon>
        <taxon>Sordariomycetes</taxon>
        <taxon>Sordariomycetidae</taxon>
        <taxon>Sordariales</taxon>
        <taxon>Schizotheciaceae</taxon>
        <taxon>Schizothecium</taxon>
    </lineage>
</organism>
<reference evidence="1" key="1">
    <citation type="submission" date="2023-06" db="EMBL/GenBank/DDBJ databases">
        <title>Genome-scale phylogeny and comparative genomics of the fungal order Sordariales.</title>
        <authorList>
            <consortium name="Lawrence Berkeley National Laboratory"/>
            <person name="Hensen N."/>
            <person name="Bonometti L."/>
            <person name="Westerberg I."/>
            <person name="Brannstrom I.O."/>
            <person name="Guillou S."/>
            <person name="Cros-Aarteil S."/>
            <person name="Calhoun S."/>
            <person name="Haridas S."/>
            <person name="Kuo A."/>
            <person name="Mondo S."/>
            <person name="Pangilinan J."/>
            <person name="Riley R."/>
            <person name="LaButti K."/>
            <person name="Andreopoulos B."/>
            <person name="Lipzen A."/>
            <person name="Chen C."/>
            <person name="Yanf M."/>
            <person name="Daum C."/>
            <person name="Ng V."/>
            <person name="Clum A."/>
            <person name="Steindorff A."/>
            <person name="Ohm R."/>
            <person name="Martin F."/>
            <person name="Silar P."/>
            <person name="Natvig D."/>
            <person name="Lalanne C."/>
            <person name="Gautier V."/>
            <person name="Ament-velasquez S.L."/>
            <person name="Kruys A."/>
            <person name="Hutchinson M.I."/>
            <person name="Powell A.J."/>
            <person name="Barry K."/>
            <person name="Miller A.N."/>
            <person name="Grigoriev I.V."/>
            <person name="Debuchy R."/>
            <person name="Gladieux P."/>
            <person name="Thoren M.H."/>
            <person name="Johannesson H."/>
        </authorList>
    </citation>
    <scope>NUCLEOTIDE SEQUENCE</scope>
    <source>
        <strain evidence="1">SMH3187-1</strain>
    </source>
</reference>
<proteinExistence type="predicted"/>
<dbReference type="Proteomes" id="UP001172155">
    <property type="component" value="Unassembled WGS sequence"/>
</dbReference>
<evidence type="ECO:0000313" key="2">
    <source>
        <dbReference type="Proteomes" id="UP001172155"/>
    </source>
</evidence>
<dbReference type="EMBL" id="JAUKUD010000004">
    <property type="protein sequence ID" value="KAK0746725.1"/>
    <property type="molecule type" value="Genomic_DNA"/>
</dbReference>
<comment type="caution">
    <text evidence="1">The sequence shown here is derived from an EMBL/GenBank/DDBJ whole genome shotgun (WGS) entry which is preliminary data.</text>
</comment>
<evidence type="ECO:0000313" key="1">
    <source>
        <dbReference type="EMBL" id="KAK0746725.1"/>
    </source>
</evidence>